<evidence type="ECO:0000256" key="2">
    <source>
        <dbReference type="ARBA" id="ARBA00022475"/>
    </source>
</evidence>
<dbReference type="InterPro" id="IPR018513">
    <property type="entry name" value="Cell_synthase_bac"/>
</dbReference>
<dbReference type="EMBL" id="CP014924">
    <property type="protein sequence ID" value="ANZ68437.1"/>
    <property type="molecule type" value="Genomic_DNA"/>
</dbReference>
<dbReference type="GO" id="GO:0006011">
    <property type="term" value="P:UDP-alpha-D-glucose metabolic process"/>
    <property type="evidence" value="ECO:0007669"/>
    <property type="project" value="InterPro"/>
</dbReference>
<dbReference type="AlphaFoldDB" id="A0A1B2J2D1"/>
<keyword evidence="2" id="KW-1003">Cell membrane</keyword>
<dbReference type="PANTHER" id="PTHR39083">
    <property type="entry name" value="CYCLIC DI-GMP-BINDING PROTEIN"/>
    <property type="match status" value="1"/>
</dbReference>
<dbReference type="Proteomes" id="UP000093267">
    <property type="component" value="Chromosome"/>
</dbReference>
<dbReference type="Pfam" id="PF03170">
    <property type="entry name" value="BcsB"/>
    <property type="match status" value="1"/>
</dbReference>
<feature type="transmembrane region" description="Helical" evidence="6">
    <location>
        <begin position="638"/>
        <end position="660"/>
    </location>
</feature>
<keyword evidence="4 6" id="KW-1133">Transmembrane helix</keyword>
<accession>A0A1B2J2D1</accession>
<name>A0A1B2J2D1_9LACO</name>
<evidence type="ECO:0000256" key="6">
    <source>
        <dbReference type="SAM" id="Phobius"/>
    </source>
</evidence>
<keyword evidence="8" id="KW-1185">Reference proteome</keyword>
<evidence type="ECO:0000256" key="5">
    <source>
        <dbReference type="ARBA" id="ARBA00023136"/>
    </source>
</evidence>
<dbReference type="PANTHER" id="PTHR39083:SF1">
    <property type="entry name" value="CYCLIC DI-GMP-BINDING PROTEIN"/>
    <property type="match status" value="1"/>
</dbReference>
<evidence type="ECO:0000256" key="1">
    <source>
        <dbReference type="ARBA" id="ARBA00004162"/>
    </source>
</evidence>
<proteinExistence type="predicted"/>
<gene>
    <name evidence="7" type="ORF">AYR63_09405</name>
</gene>
<evidence type="ECO:0000256" key="3">
    <source>
        <dbReference type="ARBA" id="ARBA00022692"/>
    </source>
</evidence>
<organism evidence="7 8">
    <name type="scientific">Secundilactobacillus paracollinoides</name>
    <dbReference type="NCBI Taxonomy" id="240427"/>
    <lineage>
        <taxon>Bacteria</taxon>
        <taxon>Bacillati</taxon>
        <taxon>Bacillota</taxon>
        <taxon>Bacilli</taxon>
        <taxon>Lactobacillales</taxon>
        <taxon>Lactobacillaceae</taxon>
        <taxon>Secundilactobacillus</taxon>
    </lineage>
</organism>
<evidence type="ECO:0000313" key="7">
    <source>
        <dbReference type="EMBL" id="ANZ68437.1"/>
    </source>
</evidence>
<evidence type="ECO:0000313" key="8">
    <source>
        <dbReference type="Proteomes" id="UP000093267"/>
    </source>
</evidence>
<dbReference type="Gene3D" id="2.60.120.260">
    <property type="entry name" value="Galactose-binding domain-like"/>
    <property type="match status" value="2"/>
</dbReference>
<reference evidence="7 8" key="1">
    <citation type="submission" date="2016-03" db="EMBL/GenBank/DDBJ databases">
        <title>Pediococcus and Lactobacillus from brewery environment - whole genome sequencing and assembly.</title>
        <authorList>
            <person name="Behr J."/>
            <person name="Geissler A.J."/>
            <person name="Vogel R.F."/>
        </authorList>
    </citation>
    <scope>NUCLEOTIDE SEQUENCE [LARGE SCALE GENOMIC DNA]</scope>
    <source>
        <strain evidence="7 8">TMW 1.1995</strain>
    </source>
</reference>
<sequence length="675" mass="73963">MVIPRDVKAASTQTYTDQFQNATTTLSGTSVTASMYFSKESYWDVKNAMFNLVYQASQLTNQQTSSITVAVNGVKIVSFRPKTGTGTQTKAISIPTKLLSADNQLTVSGQIETQKKGQAAQVTQTPANWLTITDAANVTFQYQLTQAKNTVASFYSHYIGDDTVNQQHDYLVTADQPSSAELTASMLALSGTSRPISTQTNQVQFENWSNLKTANGDYVMVVATYNHLPAVLKRTISKNKIAHHAVIQTMTTKGQHYLIVTAKNAKLLTRAGRFVANQALMTESQQPTVMVAGNTNTATAAGHLNAEQYSLTDKAVQFSGTGHHESSYYVSLPNDRTNADGSTITLNMRYSDNLDFKRSLVTVSVNDTVTGSHRLVLGHLNGDRLEFNVPRGTALGSSFVVTVAMDLAVKDATQTTDGDTPWAVIEPSSKMKVKSQKSNDLLLTNYPTLFMKNETFHQLAVIVPKTLTASDYQTLGNLFNLMGSYAKFNTGSLTFYHHPSQKVLKESNVIAIGTPRQNPLIKRLNPKLYFKYNQADTHFVSNEKLSLTPQYGHTIGTDQLLRSPYNAKRGLLVVTGATPEATYLASTQLNTASTIQQYTGDAILVDTDNQHMGYRFKKNKAIDESLTVKRNLNDNMQLLLYLGAALVVIAVIGVAIILVLKKQGLLKRGGQTNDK</sequence>
<protein>
    <submittedName>
        <fullName evidence="7">Cellulose synthase</fullName>
    </submittedName>
</protein>
<dbReference type="GO" id="GO:0005886">
    <property type="term" value="C:plasma membrane"/>
    <property type="evidence" value="ECO:0007669"/>
    <property type="project" value="UniProtKB-SubCell"/>
</dbReference>
<keyword evidence="5 6" id="KW-0472">Membrane</keyword>
<comment type="subcellular location">
    <subcellularLocation>
        <location evidence="1">Cell membrane</location>
        <topology evidence="1">Single-pass membrane protein</topology>
    </subcellularLocation>
</comment>
<keyword evidence="3 6" id="KW-0812">Transmembrane</keyword>
<evidence type="ECO:0000256" key="4">
    <source>
        <dbReference type="ARBA" id="ARBA00022989"/>
    </source>
</evidence>